<protein>
    <submittedName>
        <fullName evidence="2">Uncharacterized protein</fullName>
    </submittedName>
</protein>
<keyword evidence="3" id="KW-1185">Reference proteome</keyword>
<dbReference type="EMBL" id="LN679174">
    <property type="protein sequence ID" value="CEL62940.1"/>
    <property type="molecule type" value="Genomic_DNA"/>
</dbReference>
<dbReference type="AlphaFoldDB" id="A0A0B7FYZ8"/>
<sequence>MRLTRQPACYKPHPMNNTPDTPVLLEVASQSTRPREERAKAPTAIINRPPCVPTCRGKSPRRVGLIRELQIAVSIGIALIGQCKQLGSHPTRRNTIHIPTAPLLASCNQPPNTFPSHRVIPIRSSTLAYG</sequence>
<proteinExistence type="predicted"/>
<organism evidence="2 3">
    <name type="scientific">Thanatephorus cucumeris (strain AG1-IB / isolate 7/3/14)</name>
    <name type="common">Lettuce bottom rot fungus</name>
    <name type="synonym">Rhizoctonia solani</name>
    <dbReference type="NCBI Taxonomy" id="1108050"/>
    <lineage>
        <taxon>Eukaryota</taxon>
        <taxon>Fungi</taxon>
        <taxon>Dikarya</taxon>
        <taxon>Basidiomycota</taxon>
        <taxon>Agaricomycotina</taxon>
        <taxon>Agaricomycetes</taxon>
        <taxon>Cantharellales</taxon>
        <taxon>Ceratobasidiaceae</taxon>
        <taxon>Rhizoctonia</taxon>
        <taxon>Rhizoctonia solani AG-1</taxon>
    </lineage>
</organism>
<evidence type="ECO:0000256" key="1">
    <source>
        <dbReference type="SAM" id="MobiDB-lite"/>
    </source>
</evidence>
<evidence type="ECO:0000313" key="3">
    <source>
        <dbReference type="Proteomes" id="UP000059188"/>
    </source>
</evidence>
<accession>A0A0B7FYZ8</accession>
<name>A0A0B7FYZ8_THACB</name>
<evidence type="ECO:0000313" key="2">
    <source>
        <dbReference type="EMBL" id="CEL62940.1"/>
    </source>
</evidence>
<feature type="region of interest" description="Disordered" evidence="1">
    <location>
        <begin position="1"/>
        <end position="21"/>
    </location>
</feature>
<reference evidence="2 3" key="1">
    <citation type="submission" date="2014-11" db="EMBL/GenBank/DDBJ databases">
        <authorList>
            <person name="Wibberg Daniel"/>
        </authorList>
    </citation>
    <scope>NUCLEOTIDE SEQUENCE [LARGE SCALE GENOMIC DNA]</scope>
    <source>
        <strain evidence="2">Rhizoctonia solani AG1-IB 7/3/14</strain>
    </source>
</reference>
<dbReference type="Proteomes" id="UP000059188">
    <property type="component" value="Unassembled WGS sequence"/>
</dbReference>
<gene>
    <name evidence="2" type="ORF">RSOLAG1IB_10592</name>
</gene>